<dbReference type="InterPro" id="IPR013429">
    <property type="entry name" value="Regulatory_FmdB_Zinc_ribbon"/>
</dbReference>
<evidence type="ECO:0000313" key="2">
    <source>
        <dbReference type="EMBL" id="HGU32613.1"/>
    </source>
</evidence>
<feature type="domain" description="Putative regulatory protein FmdB zinc ribbon" evidence="1">
    <location>
        <begin position="1"/>
        <end position="41"/>
    </location>
</feature>
<dbReference type="NCBIfam" id="TIGR02605">
    <property type="entry name" value="CxxC_CxxC_SSSS"/>
    <property type="match status" value="1"/>
</dbReference>
<dbReference type="Pfam" id="PF09723">
    <property type="entry name" value="Zn_ribbon_8"/>
    <property type="match status" value="1"/>
</dbReference>
<dbReference type="SMART" id="SM00834">
    <property type="entry name" value="CxxC_CXXC_SSSS"/>
    <property type="match status" value="1"/>
</dbReference>
<organism evidence="2">
    <name type="scientific">Desulfatirhabdium butyrativorans</name>
    <dbReference type="NCBI Taxonomy" id="340467"/>
    <lineage>
        <taxon>Bacteria</taxon>
        <taxon>Pseudomonadati</taxon>
        <taxon>Thermodesulfobacteriota</taxon>
        <taxon>Desulfobacteria</taxon>
        <taxon>Desulfobacterales</taxon>
        <taxon>Desulfatirhabdiaceae</taxon>
        <taxon>Desulfatirhabdium</taxon>
    </lineage>
</organism>
<reference evidence="2" key="1">
    <citation type="journal article" date="2020" name="mSystems">
        <title>Genome- and Community-Level Interaction Insights into Carbon Utilization and Element Cycling Functions of Hydrothermarchaeota in Hydrothermal Sediment.</title>
        <authorList>
            <person name="Zhou Z."/>
            <person name="Liu Y."/>
            <person name="Xu W."/>
            <person name="Pan J."/>
            <person name="Luo Z.H."/>
            <person name="Li M."/>
        </authorList>
    </citation>
    <scope>NUCLEOTIDE SEQUENCE [LARGE SCALE GENOMIC DNA]</scope>
    <source>
        <strain evidence="2">SpSt-477</strain>
    </source>
</reference>
<evidence type="ECO:0000259" key="1">
    <source>
        <dbReference type="SMART" id="SM00834"/>
    </source>
</evidence>
<dbReference type="EMBL" id="DSUH01000167">
    <property type="protein sequence ID" value="HGU32613.1"/>
    <property type="molecule type" value="Genomic_DNA"/>
</dbReference>
<accession>A0A7C4RQ14</accession>
<name>A0A7C4RQ14_9BACT</name>
<proteinExistence type="predicted"/>
<gene>
    <name evidence="2" type="ORF">ENS29_07140</name>
</gene>
<dbReference type="AlphaFoldDB" id="A0A7C4RQ14"/>
<comment type="caution">
    <text evidence="2">The sequence shown here is derived from an EMBL/GenBank/DDBJ whole genome shotgun (WGS) entry which is preliminary data.</text>
</comment>
<protein>
    <submittedName>
        <fullName evidence="2">Zinc ribbon domain-containing protein</fullName>
    </submittedName>
</protein>
<sequence length="78" mass="8227">MPIYEYQCNDCNQHFEYLVLRGQEPTQCPSCSGSHLRRKMSVCGFVSKDGSGATVKLPASVGSSCSGCTSSSCAGCGH</sequence>